<feature type="transmembrane region" description="Helical" evidence="1">
    <location>
        <begin position="141"/>
        <end position="163"/>
    </location>
</feature>
<evidence type="ECO:0008006" key="4">
    <source>
        <dbReference type="Google" id="ProtNLM"/>
    </source>
</evidence>
<dbReference type="InterPro" id="IPR049713">
    <property type="entry name" value="Pr6Pr-like"/>
</dbReference>
<name>A0A430FPL7_9BIFI</name>
<keyword evidence="1" id="KW-0472">Membrane</keyword>
<feature type="transmembrane region" description="Helical" evidence="1">
    <location>
        <begin position="9"/>
        <end position="30"/>
    </location>
</feature>
<feature type="transmembrane region" description="Helical" evidence="1">
    <location>
        <begin position="36"/>
        <end position="56"/>
    </location>
</feature>
<keyword evidence="1" id="KW-0812">Transmembrane</keyword>
<proteinExistence type="predicted"/>
<feature type="transmembrane region" description="Helical" evidence="1">
    <location>
        <begin position="183"/>
        <end position="204"/>
    </location>
</feature>
<comment type="caution">
    <text evidence="2">The sequence shown here is derived from an EMBL/GenBank/DDBJ whole genome shotgun (WGS) entry which is preliminary data.</text>
</comment>
<dbReference type="RefSeq" id="WP_125963476.1">
    <property type="nucleotide sequence ID" value="NZ_QXGM01000002.1"/>
</dbReference>
<accession>A0A430FPL7</accession>
<organism evidence="2 3">
    <name type="scientific">Bifidobacterium dolichotidis</name>
    <dbReference type="NCBI Taxonomy" id="2306976"/>
    <lineage>
        <taxon>Bacteria</taxon>
        <taxon>Bacillati</taxon>
        <taxon>Actinomycetota</taxon>
        <taxon>Actinomycetes</taxon>
        <taxon>Bifidobacteriales</taxon>
        <taxon>Bifidobacteriaceae</taxon>
        <taxon>Bifidobacterium</taxon>
    </lineage>
</organism>
<dbReference type="NCBIfam" id="NF038065">
    <property type="entry name" value="Pr6Pr"/>
    <property type="match status" value="1"/>
</dbReference>
<evidence type="ECO:0000313" key="3">
    <source>
        <dbReference type="Proteomes" id="UP000287609"/>
    </source>
</evidence>
<dbReference type="OrthoDB" id="9809977at2"/>
<feature type="transmembrane region" description="Helical" evidence="1">
    <location>
        <begin position="76"/>
        <end position="97"/>
    </location>
</feature>
<keyword evidence="1" id="KW-1133">Transmembrane helix</keyword>
<gene>
    <name evidence="2" type="ORF">D2E26_0827</name>
</gene>
<keyword evidence="3" id="KW-1185">Reference proteome</keyword>
<evidence type="ECO:0000256" key="1">
    <source>
        <dbReference type="SAM" id="Phobius"/>
    </source>
</evidence>
<reference evidence="2 3" key="1">
    <citation type="submission" date="2018-09" db="EMBL/GenBank/DDBJ databases">
        <title>Characterization of the phylogenetic diversity of five novel species belonging to the genus Bifidobacterium.</title>
        <authorList>
            <person name="Lugli G.A."/>
            <person name="Duranti S."/>
            <person name="Milani C."/>
        </authorList>
    </citation>
    <scope>NUCLEOTIDE SEQUENCE [LARGE SCALE GENOMIC DNA]</scope>
    <source>
        <strain evidence="2 3">2036B</strain>
    </source>
</reference>
<dbReference type="EMBL" id="QXGM01000002">
    <property type="protein sequence ID" value="RSX54773.1"/>
    <property type="molecule type" value="Genomic_DNA"/>
</dbReference>
<feature type="transmembrane region" description="Helical" evidence="1">
    <location>
        <begin position="109"/>
        <end position="129"/>
    </location>
</feature>
<protein>
    <recommendedName>
        <fullName evidence="4">Pr6Pr family membrane protein</fullName>
    </recommendedName>
</protein>
<dbReference type="AlphaFoldDB" id="A0A430FPL7"/>
<dbReference type="Proteomes" id="UP000287609">
    <property type="component" value="Unassembled WGS sequence"/>
</dbReference>
<sequence length="221" mass="24529">MSTSRTAQLIVQSAYVSLGIIATLGSLGLYKASFDATFYTYFTNLSNYLCLIVMFVELVRTARSKSDGYVTFSPKFKFICVVAILLTGLVYNFILAGAPDRDPMSNYEVTSILFHTVLPILFTLDWLLFFRHGAVTWATPLISAVFPLAYVAFVFIRAALFPSAQNLFPYFFLDPSQQGVNGILTWIGVLLVGFIVLGYVLMAIDHSIAKHAVKARVLATY</sequence>
<evidence type="ECO:0000313" key="2">
    <source>
        <dbReference type="EMBL" id="RSX54773.1"/>
    </source>
</evidence>